<comment type="caution">
    <text evidence="6">The sequence shown here is derived from an EMBL/GenBank/DDBJ whole genome shotgun (WGS) entry which is preliminary data.</text>
</comment>
<proteinExistence type="inferred from homology"/>
<organism evidence="6 7">
    <name type="scientific">Escovopsis weberi</name>
    <dbReference type="NCBI Taxonomy" id="150374"/>
    <lineage>
        <taxon>Eukaryota</taxon>
        <taxon>Fungi</taxon>
        <taxon>Dikarya</taxon>
        <taxon>Ascomycota</taxon>
        <taxon>Pezizomycotina</taxon>
        <taxon>Sordariomycetes</taxon>
        <taxon>Hypocreomycetidae</taxon>
        <taxon>Hypocreales</taxon>
        <taxon>Hypocreaceae</taxon>
        <taxon>Escovopsis</taxon>
    </lineage>
</organism>
<dbReference type="EMBL" id="LGSR01000019">
    <property type="protein sequence ID" value="KOS19869.1"/>
    <property type="molecule type" value="Genomic_DNA"/>
</dbReference>
<dbReference type="PANTHER" id="PTHR35897:SF1">
    <property type="entry name" value="METHYLTRANSFERASE AUSD"/>
    <property type="match status" value="1"/>
</dbReference>
<evidence type="ECO:0000256" key="1">
    <source>
        <dbReference type="ARBA" id="ARBA00005179"/>
    </source>
</evidence>
<protein>
    <recommendedName>
        <fullName evidence="5">Methyltransferase domain-containing protein</fullName>
    </recommendedName>
</protein>
<comment type="pathway">
    <text evidence="1">Secondary metabolite biosynthesis.</text>
</comment>
<sequence length="252" mass="28482">MLMRTSFASNGFQRDKAWALSRAPFIGRWKFLRLSESDDPCYRQVLFRLTLSHSRDAFLDLGCGFGQALRQLRADGVDASQLYGVDVDADLLAFGYDLFQDQDSLGATLLVGDIVDPEDLGLQELHGKVTIVHAGSFFHLFTWTEQLYIGRRIVEFLKPETQNALIYGNCAGTPSARTASIGQSHSRFLHSADSFQRLWDEVGKLTRTKWRVEVEPASIDVAQLPIFPKDVQAMNFTIFQVPLEPTTVMSWW</sequence>
<comment type="similarity">
    <text evidence="4">Belongs to the class I-like SAM-binding methyltransferase superfamily.</text>
</comment>
<evidence type="ECO:0000256" key="2">
    <source>
        <dbReference type="ARBA" id="ARBA00022679"/>
    </source>
</evidence>
<dbReference type="InterPro" id="IPR051654">
    <property type="entry name" value="Meroterpenoid_MTases"/>
</dbReference>
<dbReference type="SUPFAM" id="SSF53335">
    <property type="entry name" value="S-adenosyl-L-methionine-dependent methyltransferases"/>
    <property type="match status" value="1"/>
</dbReference>
<keyword evidence="7" id="KW-1185">Reference proteome</keyword>
<evidence type="ECO:0000259" key="5">
    <source>
        <dbReference type="Pfam" id="PF13649"/>
    </source>
</evidence>
<keyword evidence="3" id="KW-0949">S-adenosyl-L-methionine</keyword>
<dbReference type="GO" id="GO:0016740">
    <property type="term" value="F:transferase activity"/>
    <property type="evidence" value="ECO:0007669"/>
    <property type="project" value="UniProtKB-KW"/>
</dbReference>
<dbReference type="OrthoDB" id="2094832at2759"/>
<dbReference type="CDD" id="cd02440">
    <property type="entry name" value="AdoMet_MTases"/>
    <property type="match status" value="1"/>
</dbReference>
<evidence type="ECO:0000313" key="7">
    <source>
        <dbReference type="Proteomes" id="UP000053831"/>
    </source>
</evidence>
<dbReference type="Pfam" id="PF13649">
    <property type="entry name" value="Methyltransf_25"/>
    <property type="match status" value="1"/>
</dbReference>
<dbReference type="AlphaFoldDB" id="A0A0M9VUG0"/>
<dbReference type="InterPro" id="IPR029063">
    <property type="entry name" value="SAM-dependent_MTases_sf"/>
</dbReference>
<name>A0A0M9VUG0_ESCWE</name>
<evidence type="ECO:0000313" key="6">
    <source>
        <dbReference type="EMBL" id="KOS19869.1"/>
    </source>
</evidence>
<keyword evidence="2" id="KW-0808">Transferase</keyword>
<dbReference type="STRING" id="150374.A0A0M9VUG0"/>
<dbReference type="Proteomes" id="UP000053831">
    <property type="component" value="Unassembled WGS sequence"/>
</dbReference>
<dbReference type="PANTHER" id="PTHR35897">
    <property type="entry name" value="METHYLTRANSFERASE AUSD"/>
    <property type="match status" value="1"/>
</dbReference>
<evidence type="ECO:0000256" key="4">
    <source>
        <dbReference type="ARBA" id="ARBA00038314"/>
    </source>
</evidence>
<reference evidence="6 7" key="1">
    <citation type="submission" date="2015-07" db="EMBL/GenBank/DDBJ databases">
        <title>The genome of the fungus Escovopsis weberi, a specialized disease agent of ant agriculture.</title>
        <authorList>
            <person name="de Man T.J."/>
            <person name="Stajich J.E."/>
            <person name="Kubicek C.P."/>
            <person name="Chenthamara K."/>
            <person name="Atanasova L."/>
            <person name="Druzhinina I.S."/>
            <person name="Birnbaum S."/>
            <person name="Barribeau S.M."/>
            <person name="Teiling C."/>
            <person name="Suen G."/>
            <person name="Currie C."/>
            <person name="Gerardo N.M."/>
        </authorList>
    </citation>
    <scope>NUCLEOTIDE SEQUENCE [LARGE SCALE GENOMIC DNA]</scope>
</reference>
<dbReference type="InterPro" id="IPR041698">
    <property type="entry name" value="Methyltransf_25"/>
</dbReference>
<dbReference type="Gene3D" id="3.40.50.150">
    <property type="entry name" value="Vaccinia Virus protein VP39"/>
    <property type="match status" value="1"/>
</dbReference>
<gene>
    <name evidence="6" type="ORF">ESCO_005583</name>
</gene>
<accession>A0A0M9VUG0</accession>
<feature type="domain" description="Methyltransferase" evidence="5">
    <location>
        <begin position="59"/>
        <end position="159"/>
    </location>
</feature>
<evidence type="ECO:0000256" key="3">
    <source>
        <dbReference type="ARBA" id="ARBA00022691"/>
    </source>
</evidence>